<dbReference type="SUPFAM" id="SSF56801">
    <property type="entry name" value="Acetyl-CoA synthetase-like"/>
    <property type="match status" value="1"/>
</dbReference>
<protein>
    <submittedName>
        <fullName evidence="7">AMP-binding domain-containing protein</fullName>
    </submittedName>
</protein>
<reference evidence="4 6" key="2">
    <citation type="submission" date="2018-11" db="EMBL/GenBank/DDBJ databases">
        <authorList>
            <consortium name="Pathogen Informatics"/>
        </authorList>
    </citation>
    <scope>NUCLEOTIDE SEQUENCE [LARGE SCALE GENOMIC DNA]</scope>
</reference>
<proteinExistence type="inferred from homology"/>
<dbReference type="InterPro" id="IPR025110">
    <property type="entry name" value="AMP-bd_C"/>
</dbReference>
<organism evidence="5 7">
    <name type="scientific">Dracunculus medinensis</name>
    <name type="common">Guinea worm</name>
    <dbReference type="NCBI Taxonomy" id="318479"/>
    <lineage>
        <taxon>Eukaryota</taxon>
        <taxon>Metazoa</taxon>
        <taxon>Ecdysozoa</taxon>
        <taxon>Nematoda</taxon>
        <taxon>Chromadorea</taxon>
        <taxon>Rhabditida</taxon>
        <taxon>Spirurina</taxon>
        <taxon>Dracunculoidea</taxon>
        <taxon>Dracunculidae</taxon>
        <taxon>Dracunculus</taxon>
    </lineage>
</organism>
<dbReference type="GO" id="GO:0006631">
    <property type="term" value="P:fatty acid metabolic process"/>
    <property type="evidence" value="ECO:0007669"/>
    <property type="project" value="TreeGrafter"/>
</dbReference>
<feature type="domain" description="AMP-dependent synthetase/ligase" evidence="2">
    <location>
        <begin position="35"/>
        <end position="366"/>
    </location>
</feature>
<evidence type="ECO:0000259" key="2">
    <source>
        <dbReference type="Pfam" id="PF00501"/>
    </source>
</evidence>
<evidence type="ECO:0000313" key="6">
    <source>
        <dbReference type="Proteomes" id="UP000274756"/>
    </source>
</evidence>
<reference evidence="7" key="1">
    <citation type="submission" date="2017-02" db="UniProtKB">
        <authorList>
            <consortium name="WormBaseParasite"/>
        </authorList>
    </citation>
    <scope>IDENTIFICATION</scope>
</reference>
<dbReference type="Proteomes" id="UP000274756">
    <property type="component" value="Unassembled WGS sequence"/>
</dbReference>
<sequence length="511" mass="56876">MIRIVVTNIQHSFVRNIACASNNITSCMGLEYNSNYSSRIAVVIDEGISLSYGDLAASVGSYVSLLSSKYSLSRGDRLLVKAEKSINILALYLATLRLGAIYVPIIPTYTSRETMYFVKDLEPRIFVTSDLNKDCIFINSTPYVVDLSMMARDASKYSPDYGMENVLPDDTACICYTSGTTGKPKGAMITHKGLKWNAESLIDLWRFVGSDVLLHQLPFYHVHGMFISLNCSLLTKSCIIWRPSFTVEDALKWLPMSTVMMGVPTYYSRLLKNQEFNVEVTRNIRLFVSGSAPLSSSLAADFHSRTGSVILERYGMTEAAVITSNAYDQNSRLVGSVGKILKGGEMRLSKTGVLEIRLPSLFSGYWRNPMKTQESFTDDGFFITGDIGRIDNEGNLWILGREKDMIISGGLNVSPKEVEDIVDSFPFVSESAVIGIPHSDYGEAVVAICVKESNSTIVDSRSILEQLKSQLASYKIPKRIIFLDCLPKNSMGKVQKNLLREKYKDLFISNN</sequence>
<evidence type="ECO:0000259" key="3">
    <source>
        <dbReference type="Pfam" id="PF13193"/>
    </source>
</evidence>
<dbReference type="InterPro" id="IPR045851">
    <property type="entry name" value="AMP-bd_C_sf"/>
</dbReference>
<evidence type="ECO:0000313" key="7">
    <source>
        <dbReference type="WBParaSite" id="DME_0000839701-mRNA-1"/>
    </source>
</evidence>
<dbReference type="Gene3D" id="3.30.300.30">
    <property type="match status" value="1"/>
</dbReference>
<dbReference type="PROSITE" id="PS00455">
    <property type="entry name" value="AMP_BINDING"/>
    <property type="match status" value="1"/>
</dbReference>
<dbReference type="InterPro" id="IPR020845">
    <property type="entry name" value="AMP-binding_CS"/>
</dbReference>
<dbReference type="Proteomes" id="UP000038040">
    <property type="component" value="Unplaced"/>
</dbReference>
<dbReference type="Pfam" id="PF00501">
    <property type="entry name" value="AMP-binding"/>
    <property type="match status" value="1"/>
</dbReference>
<dbReference type="PANTHER" id="PTHR43201">
    <property type="entry name" value="ACYL-COA SYNTHETASE"/>
    <property type="match status" value="1"/>
</dbReference>
<dbReference type="InterPro" id="IPR000873">
    <property type="entry name" value="AMP-dep_synth/lig_dom"/>
</dbReference>
<dbReference type="PANTHER" id="PTHR43201:SF8">
    <property type="entry name" value="ACYL-COA SYNTHETASE FAMILY MEMBER 3"/>
    <property type="match status" value="1"/>
</dbReference>
<dbReference type="STRING" id="318479.A0A0N4UKW1"/>
<evidence type="ECO:0000256" key="1">
    <source>
        <dbReference type="ARBA" id="ARBA00006432"/>
    </source>
</evidence>
<dbReference type="Pfam" id="PF13193">
    <property type="entry name" value="AMP-binding_C"/>
    <property type="match status" value="1"/>
</dbReference>
<dbReference type="InterPro" id="IPR042099">
    <property type="entry name" value="ANL_N_sf"/>
</dbReference>
<dbReference type="GO" id="GO:0031956">
    <property type="term" value="F:medium-chain fatty acid-CoA ligase activity"/>
    <property type="evidence" value="ECO:0007669"/>
    <property type="project" value="TreeGrafter"/>
</dbReference>
<name>A0A0N4UKW1_DRAME</name>
<gene>
    <name evidence="4" type="ORF">DME_LOCUS2403</name>
</gene>
<comment type="similarity">
    <text evidence="1">Belongs to the ATP-dependent AMP-binding enzyme family.</text>
</comment>
<dbReference type="EMBL" id="UYYG01000059">
    <property type="protein sequence ID" value="VDN52430.1"/>
    <property type="molecule type" value="Genomic_DNA"/>
</dbReference>
<feature type="domain" description="AMP-binding enzyme C-terminal" evidence="3">
    <location>
        <begin position="417"/>
        <end position="493"/>
    </location>
</feature>
<keyword evidence="6" id="KW-1185">Reference proteome</keyword>
<dbReference type="Gene3D" id="3.40.50.12780">
    <property type="entry name" value="N-terminal domain of ligase-like"/>
    <property type="match status" value="1"/>
</dbReference>
<accession>A0A0N4UKW1</accession>
<dbReference type="OrthoDB" id="2962993at2759"/>
<evidence type="ECO:0000313" key="5">
    <source>
        <dbReference type="Proteomes" id="UP000038040"/>
    </source>
</evidence>
<evidence type="ECO:0000313" key="4">
    <source>
        <dbReference type="EMBL" id="VDN52430.1"/>
    </source>
</evidence>
<dbReference type="WBParaSite" id="DME_0000839701-mRNA-1">
    <property type="protein sequence ID" value="DME_0000839701-mRNA-1"/>
    <property type="gene ID" value="DME_0000839701"/>
</dbReference>
<dbReference type="AlphaFoldDB" id="A0A0N4UKW1"/>